<dbReference type="PROSITE" id="PS51257">
    <property type="entry name" value="PROKAR_LIPOPROTEIN"/>
    <property type="match status" value="1"/>
</dbReference>
<evidence type="ECO:0000313" key="1">
    <source>
        <dbReference type="EMBL" id="RMA57723.1"/>
    </source>
</evidence>
<dbReference type="Proteomes" id="UP000271339">
    <property type="component" value="Unassembled WGS sequence"/>
</dbReference>
<evidence type="ECO:0000313" key="2">
    <source>
        <dbReference type="Proteomes" id="UP000271339"/>
    </source>
</evidence>
<dbReference type="RefSeq" id="WP_121908082.1">
    <property type="nucleotide sequence ID" value="NZ_REFC01000014.1"/>
</dbReference>
<proteinExistence type="predicted"/>
<gene>
    <name evidence="1" type="ORF">BXY75_2528</name>
</gene>
<dbReference type="OrthoDB" id="1114031at2"/>
<sequence>MKFIEKRIRLLLLMTMTIFFVGCVEKDDAPQEEINYSAEETKQAARTDNVAEGTFDIMEAGFDENTTTPLNLVSLFPNCTTITVTTNGNGGTIVLDFGDGCQLNNGAVVSGIIRLEYSPILSGSRTITYTFEDYVYNNNGVTGGGEILRQIANSNGNPQSTVVETITVSFPNTTVTATRDGTRTIEWTEGVGTGTWIDNVYEITGNWNTLFSNGFLRTGEVTETLVRKLDCLYLVSGVLEIQQEGFTGAIDWGNGECDDMATLTINGYDFPIVLGN</sequence>
<protein>
    <submittedName>
        <fullName evidence="1">Uncharacterized protein</fullName>
    </submittedName>
</protein>
<dbReference type="AlphaFoldDB" id="A0A3L9YAG6"/>
<reference evidence="1 2" key="1">
    <citation type="submission" date="2018-10" db="EMBL/GenBank/DDBJ databases">
        <title>Genomic Encyclopedia of Archaeal and Bacterial Type Strains, Phase II (KMG-II): from individual species to whole genera.</title>
        <authorList>
            <person name="Goeker M."/>
        </authorList>
    </citation>
    <scope>NUCLEOTIDE SEQUENCE [LARGE SCALE GENOMIC DNA]</scope>
    <source>
        <strain evidence="1 2">DSM 23424</strain>
    </source>
</reference>
<keyword evidence="2" id="KW-1185">Reference proteome</keyword>
<accession>A0A3L9YAG6</accession>
<name>A0A3L9YAG6_9FLAO</name>
<comment type="caution">
    <text evidence="1">The sequence shown here is derived from an EMBL/GenBank/DDBJ whole genome shotgun (WGS) entry which is preliminary data.</text>
</comment>
<dbReference type="EMBL" id="REFC01000014">
    <property type="protein sequence ID" value="RMA57723.1"/>
    <property type="molecule type" value="Genomic_DNA"/>
</dbReference>
<organism evidence="1 2">
    <name type="scientific">Ulvibacter antarcticus</name>
    <dbReference type="NCBI Taxonomy" id="442714"/>
    <lineage>
        <taxon>Bacteria</taxon>
        <taxon>Pseudomonadati</taxon>
        <taxon>Bacteroidota</taxon>
        <taxon>Flavobacteriia</taxon>
        <taxon>Flavobacteriales</taxon>
        <taxon>Flavobacteriaceae</taxon>
        <taxon>Ulvibacter</taxon>
    </lineage>
</organism>